<dbReference type="GO" id="GO:0003677">
    <property type="term" value="F:DNA binding"/>
    <property type="evidence" value="ECO:0007669"/>
    <property type="project" value="UniProtKB-UniRule"/>
</dbReference>
<dbReference type="InterPro" id="IPR038441">
    <property type="entry name" value="THAP_Znf_sf"/>
</dbReference>
<dbReference type="GeneID" id="113502549"/>
<feature type="domain" description="THAP-type" evidence="9">
    <location>
        <begin position="1"/>
        <end position="85"/>
    </location>
</feature>
<dbReference type="Proteomes" id="UP000322000">
    <property type="component" value="Chromosome 17"/>
</dbReference>
<dbReference type="PANTHER" id="PTHR46927:SF3">
    <property type="entry name" value="THAP-TYPE DOMAIN-CONTAINING PROTEIN"/>
    <property type="match status" value="1"/>
</dbReference>
<dbReference type="PROSITE" id="PS00028">
    <property type="entry name" value="ZINC_FINGER_C2H2_1"/>
    <property type="match status" value="1"/>
</dbReference>
<dbReference type="SMART" id="SM00980">
    <property type="entry name" value="THAP"/>
    <property type="match status" value="1"/>
</dbReference>
<protein>
    <submittedName>
        <fullName evidence="11">Uncharacterized protein LOC113502549</fullName>
    </submittedName>
</protein>
<dbReference type="SUPFAM" id="SSF57667">
    <property type="entry name" value="beta-beta-alpha zinc fingers"/>
    <property type="match status" value="1"/>
</dbReference>
<dbReference type="RefSeq" id="XP_026739959.1">
    <property type="nucleotide sequence ID" value="XM_026884158.1"/>
</dbReference>
<evidence type="ECO:0000256" key="7">
    <source>
        <dbReference type="SAM" id="MobiDB-lite"/>
    </source>
</evidence>
<keyword evidence="2 5" id="KW-0863">Zinc-finger</keyword>
<keyword evidence="4 6" id="KW-0238">DNA-binding</keyword>
<evidence type="ECO:0000256" key="2">
    <source>
        <dbReference type="ARBA" id="ARBA00022771"/>
    </source>
</evidence>
<dbReference type="PROSITE" id="PS50157">
    <property type="entry name" value="ZINC_FINGER_C2H2_2"/>
    <property type="match status" value="1"/>
</dbReference>
<dbReference type="SUPFAM" id="SSF57716">
    <property type="entry name" value="Glucocorticoid receptor-like (DNA-binding domain)"/>
    <property type="match status" value="1"/>
</dbReference>
<evidence type="ECO:0000259" key="9">
    <source>
        <dbReference type="PROSITE" id="PS50950"/>
    </source>
</evidence>
<evidence type="ECO:0000256" key="1">
    <source>
        <dbReference type="ARBA" id="ARBA00022723"/>
    </source>
</evidence>
<organism evidence="10 11">
    <name type="scientific">Trichoplusia ni</name>
    <name type="common">Cabbage looper</name>
    <dbReference type="NCBI Taxonomy" id="7111"/>
    <lineage>
        <taxon>Eukaryota</taxon>
        <taxon>Metazoa</taxon>
        <taxon>Ecdysozoa</taxon>
        <taxon>Arthropoda</taxon>
        <taxon>Hexapoda</taxon>
        <taxon>Insecta</taxon>
        <taxon>Pterygota</taxon>
        <taxon>Neoptera</taxon>
        <taxon>Endopterygota</taxon>
        <taxon>Lepidoptera</taxon>
        <taxon>Glossata</taxon>
        <taxon>Ditrysia</taxon>
        <taxon>Noctuoidea</taxon>
        <taxon>Noctuidae</taxon>
        <taxon>Plusiinae</taxon>
        <taxon>Trichoplusia</taxon>
    </lineage>
</organism>
<evidence type="ECO:0000256" key="6">
    <source>
        <dbReference type="PROSITE-ProRule" id="PRU00309"/>
    </source>
</evidence>
<evidence type="ECO:0000313" key="10">
    <source>
        <dbReference type="Proteomes" id="UP000322000"/>
    </source>
</evidence>
<dbReference type="Pfam" id="PF05485">
    <property type="entry name" value="THAP"/>
    <property type="match status" value="1"/>
</dbReference>
<dbReference type="OrthoDB" id="7331812at2759"/>
<dbReference type="KEGG" id="tnl:113502549"/>
<keyword evidence="10" id="KW-1185">Reference proteome</keyword>
<evidence type="ECO:0000259" key="8">
    <source>
        <dbReference type="PROSITE" id="PS50157"/>
    </source>
</evidence>
<dbReference type="InterPro" id="IPR006612">
    <property type="entry name" value="THAP_Znf"/>
</dbReference>
<dbReference type="InterPro" id="IPR036236">
    <property type="entry name" value="Znf_C2H2_sf"/>
</dbReference>
<keyword evidence="3" id="KW-0862">Zinc</keyword>
<dbReference type="SMART" id="SM00355">
    <property type="entry name" value="ZnF_C2H2"/>
    <property type="match status" value="1"/>
</dbReference>
<evidence type="ECO:0000256" key="4">
    <source>
        <dbReference type="ARBA" id="ARBA00023125"/>
    </source>
</evidence>
<evidence type="ECO:0000256" key="3">
    <source>
        <dbReference type="ARBA" id="ARBA00022833"/>
    </source>
</evidence>
<name>A0A7E5WGX6_TRINI</name>
<feature type="domain" description="C2H2-type" evidence="8">
    <location>
        <begin position="194"/>
        <end position="221"/>
    </location>
</feature>
<dbReference type="AlphaFoldDB" id="A0A7E5WGX6"/>
<evidence type="ECO:0000256" key="5">
    <source>
        <dbReference type="PROSITE-ProRule" id="PRU00042"/>
    </source>
</evidence>
<gene>
    <name evidence="11" type="primary">LOC113502549</name>
</gene>
<keyword evidence="1" id="KW-0479">Metal-binding</keyword>
<dbReference type="InterPro" id="IPR052224">
    <property type="entry name" value="THAP_domain_protein"/>
</dbReference>
<proteinExistence type="predicted"/>
<feature type="region of interest" description="Disordered" evidence="7">
    <location>
        <begin position="147"/>
        <end position="192"/>
    </location>
</feature>
<dbReference type="PROSITE" id="PS50950">
    <property type="entry name" value="ZF_THAP"/>
    <property type="match status" value="1"/>
</dbReference>
<dbReference type="Gene3D" id="6.20.210.20">
    <property type="entry name" value="THAP domain"/>
    <property type="match status" value="1"/>
</dbReference>
<dbReference type="SMART" id="SM00692">
    <property type="entry name" value="DM3"/>
    <property type="match status" value="1"/>
</dbReference>
<dbReference type="InterPro" id="IPR013087">
    <property type="entry name" value="Znf_C2H2_type"/>
</dbReference>
<reference evidence="11" key="1">
    <citation type="submission" date="2025-08" db="UniProtKB">
        <authorList>
            <consortium name="RefSeq"/>
        </authorList>
    </citation>
    <scope>IDENTIFICATION</scope>
</reference>
<accession>A0A7E5WGX6</accession>
<dbReference type="PANTHER" id="PTHR46927">
    <property type="entry name" value="AGAP005574-PA"/>
    <property type="match status" value="1"/>
</dbReference>
<dbReference type="InParanoid" id="A0A7E5WGX6"/>
<sequence>MPYYCTVPRCTSMAGKAKNVSFHQFPRDAELAKLWNNILKRGKPYTKYSKVCSLHFKPEDYTITSAGKNKGQWRTLRKDAIPSQNLPSDTPAPYHKRQSGAWVPSMPVVEDQMIQAQHIAQAIYMQTMLAIQAAGVTDPIARNALCNGLLPPPLEDPEPQPTASPDPSSSEDEPQTTDSHRPSPIETDPGNTSYKCDDCSKCFKDPDVFLIHKRSHKPENGKENLDINALKPETLKSNPILANLLKNTMEKNIFNPNFIEKQLLVSFSNFSNMEGYLRSVNGYDVCDNSELSESDKLVIDESAA</sequence>
<dbReference type="GO" id="GO:0008270">
    <property type="term" value="F:zinc ion binding"/>
    <property type="evidence" value="ECO:0007669"/>
    <property type="project" value="UniProtKB-KW"/>
</dbReference>
<feature type="compositionally biased region" description="Pro residues" evidence="7">
    <location>
        <begin position="150"/>
        <end position="164"/>
    </location>
</feature>
<evidence type="ECO:0000313" key="11">
    <source>
        <dbReference type="RefSeq" id="XP_026739959.1"/>
    </source>
</evidence>